<evidence type="ECO:0000256" key="1">
    <source>
        <dbReference type="SAM" id="Phobius"/>
    </source>
</evidence>
<sequence>MIVNARHFVVDLVPGARHHWYLFVRILALLFLIFEKCFAKSSDRIGVGLPLPILLNHRQGRHYVAQDRFDIRHDVHVGRGKCANGIH</sequence>
<reference evidence="2" key="1">
    <citation type="submission" date="2018-01" db="EMBL/GenBank/DDBJ databases">
        <title>An insight into the sialome of Amazonian anophelines.</title>
        <authorList>
            <person name="Ribeiro J.M."/>
            <person name="Scarpassa V."/>
            <person name="Calvo E."/>
        </authorList>
    </citation>
    <scope>NUCLEOTIDE SEQUENCE</scope>
</reference>
<feature type="transmembrane region" description="Helical" evidence="1">
    <location>
        <begin position="20"/>
        <end position="39"/>
    </location>
</feature>
<name>A0A2M4DA89_ANODA</name>
<protein>
    <submittedName>
        <fullName evidence="2">Putative secreted protein</fullName>
    </submittedName>
</protein>
<proteinExistence type="predicted"/>
<dbReference type="AlphaFoldDB" id="A0A2M4DA89"/>
<keyword evidence="1" id="KW-1133">Transmembrane helix</keyword>
<keyword evidence="1" id="KW-0812">Transmembrane</keyword>
<dbReference type="EMBL" id="GGFL01010281">
    <property type="protein sequence ID" value="MBW74459.1"/>
    <property type="molecule type" value="Transcribed_RNA"/>
</dbReference>
<accession>A0A2M4DA89</accession>
<organism evidence="2">
    <name type="scientific">Anopheles darlingi</name>
    <name type="common">Mosquito</name>
    <dbReference type="NCBI Taxonomy" id="43151"/>
    <lineage>
        <taxon>Eukaryota</taxon>
        <taxon>Metazoa</taxon>
        <taxon>Ecdysozoa</taxon>
        <taxon>Arthropoda</taxon>
        <taxon>Hexapoda</taxon>
        <taxon>Insecta</taxon>
        <taxon>Pterygota</taxon>
        <taxon>Neoptera</taxon>
        <taxon>Endopterygota</taxon>
        <taxon>Diptera</taxon>
        <taxon>Nematocera</taxon>
        <taxon>Culicoidea</taxon>
        <taxon>Culicidae</taxon>
        <taxon>Anophelinae</taxon>
        <taxon>Anopheles</taxon>
    </lineage>
</organism>
<evidence type="ECO:0000313" key="2">
    <source>
        <dbReference type="EMBL" id="MBW74459.1"/>
    </source>
</evidence>
<keyword evidence="1" id="KW-0472">Membrane</keyword>